<accession>L8X4S2</accession>
<evidence type="ECO:0000313" key="1">
    <source>
        <dbReference type="EMBL" id="ELU45276.1"/>
    </source>
</evidence>
<comment type="caution">
    <text evidence="1">The sequence shown here is derived from an EMBL/GenBank/DDBJ whole genome shotgun (WGS) entry which is preliminary data.</text>
</comment>
<gene>
    <name evidence="1" type="ORF">AG1IA_00696</name>
</gene>
<proteinExistence type="predicted"/>
<protein>
    <submittedName>
        <fullName evidence="1">Uncharacterized protein</fullName>
    </submittedName>
</protein>
<organism evidence="1 2">
    <name type="scientific">Thanatephorus cucumeris (strain AG1-IA)</name>
    <name type="common">Rice sheath blight fungus</name>
    <name type="synonym">Rhizoctonia solani</name>
    <dbReference type="NCBI Taxonomy" id="983506"/>
    <lineage>
        <taxon>Eukaryota</taxon>
        <taxon>Fungi</taxon>
        <taxon>Dikarya</taxon>
        <taxon>Basidiomycota</taxon>
        <taxon>Agaricomycotina</taxon>
        <taxon>Agaricomycetes</taxon>
        <taxon>Cantharellales</taxon>
        <taxon>Ceratobasidiaceae</taxon>
        <taxon>Rhizoctonia</taxon>
        <taxon>Rhizoctonia solani AG-1</taxon>
    </lineage>
</organism>
<dbReference type="EMBL" id="AFRT01000111">
    <property type="protein sequence ID" value="ELU45276.1"/>
    <property type="molecule type" value="Genomic_DNA"/>
</dbReference>
<dbReference type="HOGENOM" id="CLU_767645_0_0_1"/>
<reference evidence="1 2" key="1">
    <citation type="journal article" date="2013" name="Nat. Commun.">
        <title>The evolution and pathogenic mechanisms of the rice sheath blight pathogen.</title>
        <authorList>
            <person name="Zheng A."/>
            <person name="Lin R."/>
            <person name="Xu L."/>
            <person name="Qin P."/>
            <person name="Tang C."/>
            <person name="Ai P."/>
            <person name="Zhang D."/>
            <person name="Liu Y."/>
            <person name="Sun Z."/>
            <person name="Feng H."/>
            <person name="Wang Y."/>
            <person name="Chen Y."/>
            <person name="Liang X."/>
            <person name="Fu R."/>
            <person name="Li Q."/>
            <person name="Zhang J."/>
            <person name="Yu X."/>
            <person name="Xie Z."/>
            <person name="Ding L."/>
            <person name="Guan P."/>
            <person name="Tang J."/>
            <person name="Liang Y."/>
            <person name="Wang S."/>
            <person name="Deng Q."/>
            <person name="Li S."/>
            <person name="Zhu J."/>
            <person name="Wang L."/>
            <person name="Liu H."/>
            <person name="Li P."/>
        </authorList>
    </citation>
    <scope>NUCLEOTIDE SEQUENCE [LARGE SCALE GENOMIC DNA]</scope>
    <source>
        <strain evidence="2">AG-1 IA</strain>
    </source>
</reference>
<keyword evidence="2" id="KW-1185">Reference proteome</keyword>
<evidence type="ECO:0000313" key="2">
    <source>
        <dbReference type="Proteomes" id="UP000011668"/>
    </source>
</evidence>
<sequence>MAVWKIWVAVGSERKRTRVAFDQNGFLGCPTPTQAVYLTHTNFLAEDYWLTQISTHTWGCRYLSLVYPDEWDIRNDRSTSPAPAPRTTCIAGLFLVDAGGCLNMLLSSTLCRLRWVLQLLGSLASRVLFINFGENTALDAIIASPPVHQLQVELMSFGCAQTFLWNGGALRVHASRAPICVTLPTSSQPLLFLIFGIIIAAHINARPHAAHVISVFAAEPQTESITTFELMAISSSATDVFRHGPPEPRVLPGARGYPVRAFTRQIFQPISGAGRLSVLGDLKTFGALKPNCTLPTGLPAYSQGSERNEPNICNMSVDNSSMHDRSNPAIYSVQIHLQMFRAMVRQLQDQCIKFTCVKYIN</sequence>
<dbReference type="Proteomes" id="UP000011668">
    <property type="component" value="Unassembled WGS sequence"/>
</dbReference>
<name>L8X4S2_THACA</name>
<dbReference type="AlphaFoldDB" id="L8X4S2"/>